<evidence type="ECO:0000313" key="5">
    <source>
        <dbReference type="EMBL" id="KGF62117.1"/>
    </source>
</evidence>
<gene>
    <name evidence="4" type="ORF">LT42_25165</name>
    <name evidence="5" type="ORF">LT42_25515</name>
</gene>
<dbReference type="RefSeq" id="WP_037019326.1">
    <property type="nucleotide sequence ID" value="NZ_JRMB01000005.1"/>
</dbReference>
<organism evidence="5 6">
    <name type="scientific">Pseudomonas lutea</name>
    <dbReference type="NCBI Taxonomy" id="243924"/>
    <lineage>
        <taxon>Bacteria</taxon>
        <taxon>Pseudomonadati</taxon>
        <taxon>Pseudomonadota</taxon>
        <taxon>Gammaproteobacteria</taxon>
        <taxon>Pseudomonadales</taxon>
        <taxon>Pseudomonadaceae</taxon>
        <taxon>Pseudomonas</taxon>
    </lineage>
</organism>
<evidence type="ECO:0000313" key="6">
    <source>
        <dbReference type="Proteomes" id="UP000029719"/>
    </source>
</evidence>
<dbReference type="InterPro" id="IPR032428">
    <property type="entry name" value="TrfB"/>
</dbReference>
<evidence type="ECO:0000259" key="3">
    <source>
        <dbReference type="Pfam" id="PF16509"/>
    </source>
</evidence>
<dbReference type="EMBL" id="JRMB01000005">
    <property type="protein sequence ID" value="KGF62060.1"/>
    <property type="molecule type" value="Genomic_DNA"/>
</dbReference>
<name>A0A9X0JGW7_9PSED</name>
<sequence>MTVADFELLLPFLKGIDPERIEAARLSLTQSSEYTNTQIAARFGVTRQAVEKSVNRVWEAYEEWQESQAVATGKKVPRGWVEVAVPPTLVNQVLALIAESQAGTRKKAKTPEQ</sequence>
<dbReference type="Proteomes" id="UP000029719">
    <property type="component" value="Unassembled WGS sequence"/>
</dbReference>
<dbReference type="EMBL" id="JRMB01000005">
    <property type="protein sequence ID" value="KGF62117.1"/>
    <property type="molecule type" value="Genomic_DNA"/>
</dbReference>
<evidence type="ECO:0000256" key="1">
    <source>
        <dbReference type="ARBA" id="ARBA00023015"/>
    </source>
</evidence>
<proteinExistence type="predicted"/>
<dbReference type="AlphaFoldDB" id="A0A9X0JGW7"/>
<accession>A0A9X0JGW7</accession>
<evidence type="ECO:0000313" key="4">
    <source>
        <dbReference type="EMBL" id="KGF62060.1"/>
    </source>
</evidence>
<protein>
    <recommendedName>
        <fullName evidence="3">TrfB transcriptional repressor protein domain-containing protein</fullName>
    </recommendedName>
</protein>
<keyword evidence="1" id="KW-0805">Transcription regulation</keyword>
<reference evidence="5 6" key="1">
    <citation type="submission" date="2014-09" db="EMBL/GenBank/DDBJ databases">
        <title>Genome sequence of Pseudomonas lutea strain DSM 17257T.</title>
        <authorList>
            <person name="Kwak Y."/>
            <person name="Shin J.-H."/>
        </authorList>
    </citation>
    <scope>NUCLEOTIDE SEQUENCE [LARGE SCALE GENOMIC DNA]</scope>
    <source>
        <strain evidence="5 6">DSM 17257</strain>
    </source>
</reference>
<feature type="domain" description="TrfB transcriptional repressor protein" evidence="3">
    <location>
        <begin position="1"/>
        <end position="93"/>
    </location>
</feature>
<dbReference type="Pfam" id="PF16509">
    <property type="entry name" value="KORA"/>
    <property type="match status" value="1"/>
</dbReference>
<evidence type="ECO:0000256" key="2">
    <source>
        <dbReference type="ARBA" id="ARBA00023163"/>
    </source>
</evidence>
<dbReference type="InterPro" id="IPR053721">
    <property type="entry name" value="Fimbrial_Adhesin_Reg"/>
</dbReference>
<dbReference type="Gene3D" id="1.10.10.2690">
    <property type="match status" value="1"/>
</dbReference>
<keyword evidence="2" id="KW-0804">Transcription</keyword>
<comment type="caution">
    <text evidence="5">The sequence shown here is derived from an EMBL/GenBank/DDBJ whole genome shotgun (WGS) entry which is preliminary data.</text>
</comment>